<dbReference type="OrthoDB" id="45365at2759"/>
<gene>
    <name evidence="2" type="ORF">EBH_0019670</name>
</gene>
<evidence type="ECO:0000256" key="1">
    <source>
        <dbReference type="SAM" id="MobiDB-lite"/>
    </source>
</evidence>
<feature type="compositionally biased region" description="Acidic residues" evidence="1">
    <location>
        <begin position="143"/>
        <end position="159"/>
    </location>
</feature>
<dbReference type="VEuPathDB" id="ToxoDB:EBH_0019670"/>
<evidence type="ECO:0000313" key="3">
    <source>
        <dbReference type="Proteomes" id="UP000030750"/>
    </source>
</evidence>
<dbReference type="Proteomes" id="UP000030750">
    <property type="component" value="Unassembled WGS sequence"/>
</dbReference>
<proteinExistence type="predicted"/>
<feature type="region of interest" description="Disordered" evidence="1">
    <location>
        <begin position="133"/>
        <end position="159"/>
    </location>
</feature>
<reference evidence="2" key="2">
    <citation type="submission" date="2013-10" db="EMBL/GenBank/DDBJ databases">
        <authorList>
            <person name="Aslett M."/>
        </authorList>
    </citation>
    <scope>NUCLEOTIDE SEQUENCE [LARGE SCALE GENOMIC DNA]</scope>
    <source>
        <strain evidence="2">Houghton</strain>
    </source>
</reference>
<dbReference type="AlphaFoldDB" id="U6LDI9"/>
<accession>U6LDI9</accession>
<reference evidence="2" key="1">
    <citation type="submission" date="2013-10" db="EMBL/GenBank/DDBJ databases">
        <title>Genomic analysis of the causative agents of coccidiosis in chickens.</title>
        <authorList>
            <person name="Reid A.J."/>
            <person name="Blake D."/>
            <person name="Billington K."/>
            <person name="Browne H."/>
            <person name="Dunn M."/>
            <person name="Hung S."/>
            <person name="Kawahara F."/>
            <person name="Miranda-Saavedra D."/>
            <person name="Mourier T."/>
            <person name="Nagra H."/>
            <person name="Otto T.D."/>
            <person name="Rawlings N."/>
            <person name="Sanchez A."/>
            <person name="Sanders M."/>
            <person name="Subramaniam C."/>
            <person name="Tay Y."/>
            <person name="Dear P."/>
            <person name="Doerig C."/>
            <person name="Gruber A."/>
            <person name="Parkinson J."/>
            <person name="Shirley M."/>
            <person name="Wan K.L."/>
            <person name="Berriman M."/>
            <person name="Tomley F."/>
            <person name="Pain A."/>
        </authorList>
    </citation>
    <scope>NUCLEOTIDE SEQUENCE [LARGE SCALE GENOMIC DNA]</scope>
    <source>
        <strain evidence="2">Houghton</strain>
    </source>
</reference>
<dbReference type="EMBL" id="HG711064">
    <property type="protein sequence ID" value="CDJ48256.1"/>
    <property type="molecule type" value="Genomic_DNA"/>
</dbReference>
<keyword evidence="3" id="KW-1185">Reference proteome</keyword>
<sequence>MHTYDLQANCWFGVELFGLKSSTCLTHLVLLPVVRSVFSFGAPDPETGVGPVSSEVYRLSPLITFLSFSSLRHQVESLSQIINLSFDSQSEGVGRAIRKVDALIKRIEVVEQEIQGLRLANQHLTKQIQMLQQNQNGKRNDNEDLDDEEEADFQVNDDG</sequence>
<organism evidence="2 3">
    <name type="scientific">Eimeria brunetti</name>
    <dbReference type="NCBI Taxonomy" id="51314"/>
    <lineage>
        <taxon>Eukaryota</taxon>
        <taxon>Sar</taxon>
        <taxon>Alveolata</taxon>
        <taxon>Apicomplexa</taxon>
        <taxon>Conoidasida</taxon>
        <taxon>Coccidia</taxon>
        <taxon>Eucoccidiorida</taxon>
        <taxon>Eimeriorina</taxon>
        <taxon>Eimeriidae</taxon>
        <taxon>Eimeria</taxon>
    </lineage>
</organism>
<protein>
    <submittedName>
        <fullName evidence="2">Uncharacterized protein</fullName>
    </submittedName>
</protein>
<evidence type="ECO:0000313" key="2">
    <source>
        <dbReference type="EMBL" id="CDJ48256.1"/>
    </source>
</evidence>
<name>U6LDI9_9EIME</name>